<dbReference type="PANTHER" id="PTHR46148:SF57">
    <property type="entry name" value="OS12G0499874 PROTEIN"/>
    <property type="match status" value="1"/>
</dbReference>
<feature type="domain" description="Tf2-1-like SH3-like" evidence="1">
    <location>
        <begin position="6"/>
        <end position="56"/>
    </location>
</feature>
<name>A0AAF0Q5S5_SOLVR</name>
<gene>
    <name evidence="2" type="ORF">MTR67_007249</name>
</gene>
<sequence length="280" mass="32031">MKGVMRFGRRGKLSPRYIGPFEILWTIGEVAYELALSPTFLAIHLVFHVSMLRRYVPNESHVRQYDSVELDDRLTFIDELIDILARDVRQLRSRAIPVVKVRWRHRLVEEATWRPSRRCGSSSPAYLSPQFLSNSCLRITDYKEIKVAMLVGDMGIARLMIHVQQVEEDKLRDREGFENKRAKTSGNESGQKIVMRTGLVSNISRNDLLHHLLVHLHQGKKLTTIVKVFRTSDLDQRIRKVLRHKGVLRPLHVLGVVGATQGCVVMTPLVASSVARTVIL</sequence>
<proteinExistence type="predicted"/>
<keyword evidence="3" id="KW-1185">Reference proteome</keyword>
<evidence type="ECO:0000313" key="3">
    <source>
        <dbReference type="Proteomes" id="UP001234989"/>
    </source>
</evidence>
<dbReference type="Pfam" id="PF24626">
    <property type="entry name" value="SH3_Tf2-1"/>
    <property type="match status" value="1"/>
</dbReference>
<accession>A0AAF0Q5S5</accession>
<organism evidence="2 3">
    <name type="scientific">Solanum verrucosum</name>
    <dbReference type="NCBI Taxonomy" id="315347"/>
    <lineage>
        <taxon>Eukaryota</taxon>
        <taxon>Viridiplantae</taxon>
        <taxon>Streptophyta</taxon>
        <taxon>Embryophyta</taxon>
        <taxon>Tracheophyta</taxon>
        <taxon>Spermatophyta</taxon>
        <taxon>Magnoliopsida</taxon>
        <taxon>eudicotyledons</taxon>
        <taxon>Gunneridae</taxon>
        <taxon>Pentapetalae</taxon>
        <taxon>asterids</taxon>
        <taxon>lamiids</taxon>
        <taxon>Solanales</taxon>
        <taxon>Solanaceae</taxon>
        <taxon>Solanoideae</taxon>
        <taxon>Solaneae</taxon>
        <taxon>Solanum</taxon>
    </lineage>
</organism>
<dbReference type="AlphaFoldDB" id="A0AAF0Q5S5"/>
<dbReference type="Proteomes" id="UP001234989">
    <property type="component" value="Chromosome 2"/>
</dbReference>
<dbReference type="EMBL" id="CP133613">
    <property type="protein sequence ID" value="WMV13864.1"/>
    <property type="molecule type" value="Genomic_DNA"/>
</dbReference>
<evidence type="ECO:0000259" key="1">
    <source>
        <dbReference type="Pfam" id="PF24626"/>
    </source>
</evidence>
<dbReference type="InterPro" id="IPR056924">
    <property type="entry name" value="SH3_Tf2-1"/>
</dbReference>
<protein>
    <recommendedName>
        <fullName evidence="1">Tf2-1-like SH3-like domain-containing protein</fullName>
    </recommendedName>
</protein>
<dbReference type="PANTHER" id="PTHR46148">
    <property type="entry name" value="CHROMO DOMAIN-CONTAINING PROTEIN"/>
    <property type="match status" value="1"/>
</dbReference>
<evidence type="ECO:0000313" key="2">
    <source>
        <dbReference type="EMBL" id="WMV13864.1"/>
    </source>
</evidence>
<reference evidence="2" key="1">
    <citation type="submission" date="2023-08" db="EMBL/GenBank/DDBJ databases">
        <title>A de novo genome assembly of Solanum verrucosum Schlechtendal, a Mexican diploid species geographically isolated from the other diploid A-genome species in potato relatives.</title>
        <authorList>
            <person name="Hosaka K."/>
        </authorList>
    </citation>
    <scope>NUCLEOTIDE SEQUENCE</scope>
    <source>
        <tissue evidence="2">Young leaves</tissue>
    </source>
</reference>